<keyword evidence="3" id="KW-1185">Reference proteome</keyword>
<evidence type="ECO:0000313" key="2">
    <source>
        <dbReference type="EMBL" id="GLS68124.1"/>
    </source>
</evidence>
<evidence type="ECO:0000313" key="3">
    <source>
        <dbReference type="Proteomes" id="UP001157440"/>
    </source>
</evidence>
<dbReference type="EMBL" id="BSPL01000003">
    <property type="protein sequence ID" value="GLS68124.1"/>
    <property type="molecule type" value="Genomic_DNA"/>
</dbReference>
<gene>
    <name evidence="2" type="ORF">GCM10007890_01350</name>
</gene>
<proteinExistence type="predicted"/>
<feature type="transmembrane region" description="Helical" evidence="1">
    <location>
        <begin position="25"/>
        <end position="43"/>
    </location>
</feature>
<organism evidence="2 3">
    <name type="scientific">Methylobacterium tardum</name>
    <dbReference type="NCBI Taxonomy" id="374432"/>
    <lineage>
        <taxon>Bacteria</taxon>
        <taxon>Pseudomonadati</taxon>
        <taxon>Pseudomonadota</taxon>
        <taxon>Alphaproteobacteria</taxon>
        <taxon>Hyphomicrobiales</taxon>
        <taxon>Methylobacteriaceae</taxon>
        <taxon>Methylobacterium</taxon>
    </lineage>
</organism>
<reference evidence="3" key="1">
    <citation type="journal article" date="2019" name="Int. J. Syst. Evol. Microbiol.">
        <title>The Global Catalogue of Microorganisms (GCM) 10K type strain sequencing project: providing services to taxonomists for standard genome sequencing and annotation.</title>
        <authorList>
            <consortium name="The Broad Institute Genomics Platform"/>
            <consortium name="The Broad Institute Genome Sequencing Center for Infectious Disease"/>
            <person name="Wu L."/>
            <person name="Ma J."/>
        </authorList>
    </citation>
    <scope>NUCLEOTIDE SEQUENCE [LARGE SCALE GENOMIC DNA]</scope>
    <source>
        <strain evidence="3">NBRC 103632</strain>
    </source>
</reference>
<keyword evidence="1" id="KW-1133">Transmembrane helix</keyword>
<keyword evidence="1" id="KW-0812">Transmembrane</keyword>
<dbReference type="Proteomes" id="UP001157440">
    <property type="component" value="Unassembled WGS sequence"/>
</dbReference>
<comment type="caution">
    <text evidence="2">The sequence shown here is derived from an EMBL/GenBank/DDBJ whole genome shotgun (WGS) entry which is preliminary data.</text>
</comment>
<dbReference type="AlphaFoldDB" id="A0AA37WPG8"/>
<sequence>MLKLGHRSSSDNVRANAELPNEGRAATVPVVASAVIGMVIVLGRGRRVVVNAGVDAAALTRVLDGLDRR</sequence>
<evidence type="ECO:0000256" key="1">
    <source>
        <dbReference type="SAM" id="Phobius"/>
    </source>
</evidence>
<accession>A0AA37WPG8</accession>
<protein>
    <submittedName>
        <fullName evidence="2">Uncharacterized protein</fullName>
    </submittedName>
</protein>
<name>A0AA37WPG8_9HYPH</name>
<keyword evidence="1" id="KW-0472">Membrane</keyword>